<sequence length="218" mass="24484">EEEDREGKKPAVSFRESLSVFYENIKDVFSRDKSLLFILLSIFFWFVGFNSIETFFTSYAKFYLGIKESTGALVLGVFSLSFMVSALVTGYIGAKRGRNKTIRAGLLIITVIMIASMLFRNFIYIAILFLIGGFGWALINVNSLPMVVDMTTLKKVGGYTGLYYFFSQAANIIVPPLSGISIDLFGYPSLMVFASSFFILSFITMHFVRRGEIVKEKG</sequence>
<dbReference type="PANTHER" id="PTHR23528">
    <property type="match status" value="1"/>
</dbReference>
<accession>X0ZH25</accession>
<evidence type="ECO:0000259" key="2">
    <source>
        <dbReference type="PROSITE" id="PS50850"/>
    </source>
</evidence>
<name>X0ZH25_9ZZZZ</name>
<feature type="transmembrane region" description="Helical" evidence="1">
    <location>
        <begin position="72"/>
        <end position="94"/>
    </location>
</feature>
<feature type="non-terminal residue" evidence="3">
    <location>
        <position position="1"/>
    </location>
</feature>
<dbReference type="Pfam" id="PF07690">
    <property type="entry name" value="MFS_1"/>
    <property type="match status" value="1"/>
</dbReference>
<dbReference type="InterPro" id="IPR011701">
    <property type="entry name" value="MFS"/>
</dbReference>
<feature type="domain" description="Major facilitator superfamily (MFS) profile" evidence="2">
    <location>
        <begin position="34"/>
        <end position="218"/>
    </location>
</feature>
<feature type="transmembrane region" description="Helical" evidence="1">
    <location>
        <begin position="156"/>
        <end position="174"/>
    </location>
</feature>
<dbReference type="PROSITE" id="PS50850">
    <property type="entry name" value="MFS"/>
    <property type="match status" value="1"/>
</dbReference>
<reference evidence="3" key="1">
    <citation type="journal article" date="2014" name="Front. Microbiol.">
        <title>High frequency of phylogenetically diverse reductive dehalogenase-homologous genes in deep subseafloor sedimentary metagenomes.</title>
        <authorList>
            <person name="Kawai M."/>
            <person name="Futagami T."/>
            <person name="Toyoda A."/>
            <person name="Takaki Y."/>
            <person name="Nishi S."/>
            <person name="Hori S."/>
            <person name="Arai W."/>
            <person name="Tsubouchi T."/>
            <person name="Morono Y."/>
            <person name="Uchiyama I."/>
            <person name="Ito T."/>
            <person name="Fujiyama A."/>
            <person name="Inagaki F."/>
            <person name="Takami H."/>
        </authorList>
    </citation>
    <scope>NUCLEOTIDE SEQUENCE</scope>
    <source>
        <strain evidence="3">Expedition CK06-06</strain>
    </source>
</reference>
<dbReference type="SUPFAM" id="SSF103473">
    <property type="entry name" value="MFS general substrate transporter"/>
    <property type="match status" value="1"/>
</dbReference>
<proteinExistence type="predicted"/>
<evidence type="ECO:0000313" key="3">
    <source>
        <dbReference type="EMBL" id="GAG68910.1"/>
    </source>
</evidence>
<dbReference type="InterPro" id="IPR036259">
    <property type="entry name" value="MFS_trans_sf"/>
</dbReference>
<dbReference type="InterPro" id="IPR020846">
    <property type="entry name" value="MFS_dom"/>
</dbReference>
<evidence type="ECO:0000256" key="1">
    <source>
        <dbReference type="SAM" id="Phobius"/>
    </source>
</evidence>
<keyword evidence="1" id="KW-1133">Transmembrane helix</keyword>
<feature type="transmembrane region" description="Helical" evidence="1">
    <location>
        <begin position="125"/>
        <end position="144"/>
    </location>
</feature>
<dbReference type="PANTHER" id="PTHR23528:SF1">
    <property type="entry name" value="MAJOR FACILITATOR SUPERFAMILY (MFS) PROFILE DOMAIN-CONTAINING PROTEIN"/>
    <property type="match status" value="1"/>
</dbReference>
<keyword evidence="1" id="KW-0812">Transmembrane</keyword>
<feature type="transmembrane region" description="Helical" evidence="1">
    <location>
        <begin position="186"/>
        <end position="208"/>
    </location>
</feature>
<dbReference type="EMBL" id="BART01006737">
    <property type="protein sequence ID" value="GAG68910.1"/>
    <property type="molecule type" value="Genomic_DNA"/>
</dbReference>
<protein>
    <recommendedName>
        <fullName evidence="2">Major facilitator superfamily (MFS) profile domain-containing protein</fullName>
    </recommendedName>
</protein>
<gene>
    <name evidence="3" type="ORF">S01H4_15370</name>
</gene>
<dbReference type="Gene3D" id="1.20.1250.20">
    <property type="entry name" value="MFS general substrate transporter like domains"/>
    <property type="match status" value="1"/>
</dbReference>
<keyword evidence="1" id="KW-0472">Membrane</keyword>
<organism evidence="3">
    <name type="scientific">marine sediment metagenome</name>
    <dbReference type="NCBI Taxonomy" id="412755"/>
    <lineage>
        <taxon>unclassified sequences</taxon>
        <taxon>metagenomes</taxon>
        <taxon>ecological metagenomes</taxon>
    </lineage>
</organism>
<feature type="transmembrane region" description="Helical" evidence="1">
    <location>
        <begin position="101"/>
        <end position="119"/>
    </location>
</feature>
<comment type="caution">
    <text evidence="3">The sequence shown here is derived from an EMBL/GenBank/DDBJ whole genome shotgun (WGS) entry which is preliminary data.</text>
</comment>
<dbReference type="AlphaFoldDB" id="X0ZH25"/>
<feature type="transmembrane region" description="Helical" evidence="1">
    <location>
        <begin position="35"/>
        <end position="52"/>
    </location>
</feature>
<dbReference type="GO" id="GO:0022857">
    <property type="term" value="F:transmembrane transporter activity"/>
    <property type="evidence" value="ECO:0007669"/>
    <property type="project" value="InterPro"/>
</dbReference>